<name>A0A367ZIT3_9BACT</name>
<keyword evidence="4 9" id="KW-1133">Transmembrane helix</keyword>
<evidence type="ECO:0000313" key="11">
    <source>
        <dbReference type="Proteomes" id="UP000252355"/>
    </source>
</evidence>
<evidence type="ECO:0000256" key="1">
    <source>
        <dbReference type="ARBA" id="ARBA00004651"/>
    </source>
</evidence>
<dbReference type="GO" id="GO:0140114">
    <property type="term" value="P:cellular detoxification of fluoride"/>
    <property type="evidence" value="ECO:0007669"/>
    <property type="project" value="UniProtKB-UniRule"/>
</dbReference>
<feature type="transmembrane region" description="Helical" evidence="9">
    <location>
        <begin position="104"/>
        <end position="121"/>
    </location>
</feature>
<sequence length="124" mass="13128">MENALLVMAGGSLGALSRYLISLLAVSLFGTGFPWGTLIVNHLGCLLIGFLLTLAERNLLIGPSLRLFMVTGYLGALTTFSTYAWESVSAAGNGDWRLAGTNLVVNNLVGFLLVLLGISLAKRL</sequence>
<dbReference type="Pfam" id="PF02537">
    <property type="entry name" value="CRCB"/>
    <property type="match status" value="1"/>
</dbReference>
<comment type="catalytic activity">
    <reaction evidence="8">
        <text>fluoride(in) = fluoride(out)</text>
        <dbReference type="Rhea" id="RHEA:76159"/>
        <dbReference type="ChEBI" id="CHEBI:17051"/>
    </reaction>
    <physiologicalReaction direction="left-to-right" evidence="8">
        <dbReference type="Rhea" id="RHEA:76160"/>
    </physiologicalReaction>
</comment>
<feature type="transmembrane region" description="Helical" evidence="9">
    <location>
        <begin position="33"/>
        <end position="55"/>
    </location>
</feature>
<dbReference type="Proteomes" id="UP000252355">
    <property type="component" value="Unassembled WGS sequence"/>
</dbReference>
<comment type="activity regulation">
    <text evidence="9">Na(+) is not transported, but it plays an essential structural role and its presence is essential for fluoride channel function.</text>
</comment>
<comment type="subcellular location">
    <subcellularLocation>
        <location evidence="1 9">Cell membrane</location>
        <topology evidence="1 9">Multi-pass membrane protein</topology>
    </subcellularLocation>
</comment>
<dbReference type="NCBIfam" id="TIGR00494">
    <property type="entry name" value="crcB"/>
    <property type="match status" value="1"/>
</dbReference>
<evidence type="ECO:0000256" key="3">
    <source>
        <dbReference type="ARBA" id="ARBA00022692"/>
    </source>
</evidence>
<keyword evidence="9" id="KW-0915">Sodium</keyword>
<protein>
    <recommendedName>
        <fullName evidence="9">Fluoride-specific ion channel FluC</fullName>
    </recommendedName>
</protein>
<keyword evidence="2 9" id="KW-1003">Cell membrane</keyword>
<dbReference type="GO" id="GO:0062054">
    <property type="term" value="F:fluoride channel activity"/>
    <property type="evidence" value="ECO:0007669"/>
    <property type="project" value="UniProtKB-UniRule"/>
</dbReference>
<dbReference type="EMBL" id="QOQW01000030">
    <property type="protein sequence ID" value="RCK77940.1"/>
    <property type="molecule type" value="Genomic_DNA"/>
</dbReference>
<evidence type="ECO:0000256" key="2">
    <source>
        <dbReference type="ARBA" id="ARBA00022475"/>
    </source>
</evidence>
<evidence type="ECO:0000256" key="8">
    <source>
        <dbReference type="ARBA" id="ARBA00035585"/>
    </source>
</evidence>
<evidence type="ECO:0000256" key="5">
    <source>
        <dbReference type="ARBA" id="ARBA00023136"/>
    </source>
</evidence>
<dbReference type="GO" id="GO:0005886">
    <property type="term" value="C:plasma membrane"/>
    <property type="evidence" value="ECO:0007669"/>
    <property type="project" value="UniProtKB-SubCell"/>
</dbReference>
<dbReference type="HAMAP" id="MF_00454">
    <property type="entry name" value="FluC"/>
    <property type="match status" value="1"/>
</dbReference>
<keyword evidence="3 9" id="KW-0812">Transmembrane</keyword>
<comment type="caution">
    <text evidence="10">The sequence shown here is derived from an EMBL/GenBank/DDBJ whole genome shotgun (WGS) entry which is preliminary data.</text>
</comment>
<feature type="transmembrane region" description="Helical" evidence="9">
    <location>
        <begin position="67"/>
        <end position="84"/>
    </location>
</feature>
<proteinExistence type="inferred from homology"/>
<comment type="similarity">
    <text evidence="7 9">Belongs to the fluoride channel Fluc/FEX (TC 1.A.43) family.</text>
</comment>
<dbReference type="InterPro" id="IPR003691">
    <property type="entry name" value="FluC"/>
</dbReference>
<gene>
    <name evidence="9" type="primary">fluC</name>
    <name evidence="9" type="synonym">crcB</name>
    <name evidence="10" type="ORF">OZSIB_1978</name>
</gene>
<keyword evidence="5 9" id="KW-0472">Membrane</keyword>
<evidence type="ECO:0000256" key="7">
    <source>
        <dbReference type="ARBA" id="ARBA00035120"/>
    </source>
</evidence>
<accession>A0A367ZIT3</accession>
<reference evidence="10 11" key="1">
    <citation type="submission" date="2018-05" db="EMBL/GenBank/DDBJ databases">
        <title>A metagenomic window into the 2 km-deep terrestrial subsurface aquifer revealed taxonomically and functionally diverse microbial community comprising novel uncultured bacterial lineages.</title>
        <authorList>
            <person name="Kadnikov V.V."/>
            <person name="Mardanov A.V."/>
            <person name="Beletsky A.V."/>
            <person name="Banks D."/>
            <person name="Pimenov N.V."/>
            <person name="Frank Y.A."/>
            <person name="Karnachuk O.V."/>
            <person name="Ravin N.V."/>
        </authorList>
    </citation>
    <scope>NUCLEOTIDE SEQUENCE [LARGE SCALE GENOMIC DNA]</scope>
    <source>
        <strain evidence="10">BY5</strain>
    </source>
</reference>
<feature type="binding site" evidence="9">
    <location>
        <position position="75"/>
    </location>
    <ligand>
        <name>Na(+)</name>
        <dbReference type="ChEBI" id="CHEBI:29101"/>
        <note>structural</note>
    </ligand>
</feature>
<evidence type="ECO:0000256" key="9">
    <source>
        <dbReference type="HAMAP-Rule" id="MF_00454"/>
    </source>
</evidence>
<dbReference type="AlphaFoldDB" id="A0A367ZIT3"/>
<comment type="function">
    <text evidence="9">Fluoride-specific ion channel. Important for reducing fluoride concentration in the cell, thus reducing its toxicity.</text>
</comment>
<keyword evidence="9" id="KW-0406">Ion transport</keyword>
<organism evidence="10 11">
    <name type="scientific">Candidatus Ozemobacter sibiricus</name>
    <dbReference type="NCBI Taxonomy" id="2268124"/>
    <lineage>
        <taxon>Bacteria</taxon>
        <taxon>Candidatus Ozemobacteria</taxon>
        <taxon>Candidatus Ozemobacterales</taxon>
        <taxon>Candidatus Ozemobacteraceae</taxon>
        <taxon>Candidatus Ozemobacter</taxon>
    </lineage>
</organism>
<evidence type="ECO:0000256" key="4">
    <source>
        <dbReference type="ARBA" id="ARBA00022989"/>
    </source>
</evidence>
<keyword evidence="9" id="KW-0479">Metal-binding</keyword>
<keyword evidence="6 9" id="KW-0407">Ion channel</keyword>
<keyword evidence="9" id="KW-0813">Transport</keyword>
<evidence type="ECO:0000313" key="10">
    <source>
        <dbReference type="EMBL" id="RCK77940.1"/>
    </source>
</evidence>
<dbReference type="GO" id="GO:0046872">
    <property type="term" value="F:metal ion binding"/>
    <property type="evidence" value="ECO:0007669"/>
    <property type="project" value="UniProtKB-KW"/>
</dbReference>
<feature type="binding site" evidence="9">
    <location>
        <position position="78"/>
    </location>
    <ligand>
        <name>Na(+)</name>
        <dbReference type="ChEBI" id="CHEBI:29101"/>
        <note>structural</note>
    </ligand>
</feature>
<dbReference type="PANTHER" id="PTHR28259:SF1">
    <property type="entry name" value="FLUORIDE EXPORT PROTEIN 1-RELATED"/>
    <property type="match status" value="1"/>
</dbReference>
<dbReference type="PANTHER" id="PTHR28259">
    <property type="entry name" value="FLUORIDE EXPORT PROTEIN 1-RELATED"/>
    <property type="match status" value="1"/>
</dbReference>
<evidence type="ECO:0000256" key="6">
    <source>
        <dbReference type="ARBA" id="ARBA00023303"/>
    </source>
</evidence>